<proteinExistence type="predicted"/>
<name>A0A7W6M964_9RHOB</name>
<dbReference type="Pfam" id="PF01323">
    <property type="entry name" value="DSBA"/>
    <property type="match status" value="1"/>
</dbReference>
<sequence>MTEPLRIDIISDVMCPWCIIGYRQLADALEASGTEHEIHWHPF</sequence>
<dbReference type="Gene3D" id="3.40.30.10">
    <property type="entry name" value="Glutaredoxin"/>
    <property type="match status" value="1"/>
</dbReference>
<dbReference type="AlphaFoldDB" id="A0A7W6M964"/>
<dbReference type="GO" id="GO:0016491">
    <property type="term" value="F:oxidoreductase activity"/>
    <property type="evidence" value="ECO:0007669"/>
    <property type="project" value="InterPro"/>
</dbReference>
<dbReference type="InterPro" id="IPR001853">
    <property type="entry name" value="DSBA-like_thioredoxin_dom"/>
</dbReference>
<dbReference type="SUPFAM" id="SSF52833">
    <property type="entry name" value="Thioredoxin-like"/>
    <property type="match status" value="1"/>
</dbReference>
<evidence type="ECO:0000313" key="2">
    <source>
        <dbReference type="EMBL" id="MBB4174746.1"/>
    </source>
</evidence>
<keyword evidence="2" id="KW-0413">Isomerase</keyword>
<evidence type="ECO:0000259" key="1">
    <source>
        <dbReference type="Pfam" id="PF01323"/>
    </source>
</evidence>
<dbReference type="EMBL" id="JACIFU010000003">
    <property type="protein sequence ID" value="MBB4174746.1"/>
    <property type="molecule type" value="Genomic_DNA"/>
</dbReference>
<reference evidence="2 3" key="1">
    <citation type="submission" date="2020-08" db="EMBL/GenBank/DDBJ databases">
        <title>Genomic Encyclopedia of Type Strains, Phase IV (KMG-IV): sequencing the most valuable type-strain genomes for metagenomic binning, comparative biology and taxonomic classification.</title>
        <authorList>
            <person name="Goeker M."/>
        </authorList>
    </citation>
    <scope>NUCLEOTIDE SEQUENCE [LARGE SCALE GENOMIC DNA]</scope>
    <source>
        <strain evidence="2 3">DSM 101015</strain>
    </source>
</reference>
<gene>
    <name evidence="2" type="ORF">GGR93_002534</name>
</gene>
<dbReference type="GO" id="GO:0016853">
    <property type="term" value="F:isomerase activity"/>
    <property type="evidence" value="ECO:0007669"/>
    <property type="project" value="UniProtKB-KW"/>
</dbReference>
<evidence type="ECO:0000313" key="3">
    <source>
        <dbReference type="Proteomes" id="UP000565745"/>
    </source>
</evidence>
<protein>
    <submittedName>
        <fullName evidence="2">Putative DsbA family dithiol-disulfide isomerase</fullName>
    </submittedName>
</protein>
<feature type="domain" description="DSBA-like thioredoxin" evidence="1">
    <location>
        <begin position="7"/>
        <end position="43"/>
    </location>
</feature>
<comment type="caution">
    <text evidence="2">The sequence shown here is derived from an EMBL/GenBank/DDBJ whole genome shotgun (WGS) entry which is preliminary data.</text>
</comment>
<organism evidence="2 3">
    <name type="scientific">Sulfitobacter noctilucicola</name>
    <dbReference type="NCBI Taxonomy" id="1342301"/>
    <lineage>
        <taxon>Bacteria</taxon>
        <taxon>Pseudomonadati</taxon>
        <taxon>Pseudomonadota</taxon>
        <taxon>Alphaproteobacteria</taxon>
        <taxon>Rhodobacterales</taxon>
        <taxon>Roseobacteraceae</taxon>
        <taxon>Sulfitobacter</taxon>
    </lineage>
</organism>
<dbReference type="Proteomes" id="UP000565745">
    <property type="component" value="Unassembled WGS sequence"/>
</dbReference>
<accession>A0A7W6M964</accession>
<dbReference type="InterPro" id="IPR036249">
    <property type="entry name" value="Thioredoxin-like_sf"/>
</dbReference>
<keyword evidence="3" id="KW-1185">Reference proteome</keyword>